<dbReference type="Gene3D" id="3.80.10.10">
    <property type="entry name" value="Ribonuclease Inhibitor"/>
    <property type="match status" value="1"/>
</dbReference>
<keyword evidence="2" id="KW-1185">Reference proteome</keyword>
<dbReference type="Proteomes" id="UP001219525">
    <property type="component" value="Unassembled WGS sequence"/>
</dbReference>
<name>A0AAD6UNP1_9AGAR</name>
<dbReference type="EMBL" id="JARJCW010000136">
    <property type="protein sequence ID" value="KAJ7191213.1"/>
    <property type="molecule type" value="Genomic_DNA"/>
</dbReference>
<sequence>MPELAGFPSLTCFRVFFVTWMDLLATSITSFLTVCHDITKLDIQHATFQTPHQVIALLARLPRLEKVIVHSKMISEYSYQTWTLPELLGPPIPPRNLQIIRLHLKFRNYCWPSIFSWIVEGQSTVRMLGLGLLWGEDLPAIGTRLGTLAPVLCDLDLALMSKITAHQVETHLAPYLARLTRVTHLTLRIGCRGSMPVHWYASLALLTALPRSPAALKTLTIFLAFDWTHLQRLDWAHLYAAVRMHTRLRFLQFRVDGRPLKSERAMEVIWKHVAPEIAARSRFLVYFVAELRILDAAYLEAALASFVYSPRARTTA</sequence>
<reference evidence="1" key="1">
    <citation type="submission" date="2023-03" db="EMBL/GenBank/DDBJ databases">
        <title>Massive genome expansion in bonnet fungi (Mycena s.s.) driven by repeated elements and novel gene families across ecological guilds.</title>
        <authorList>
            <consortium name="Lawrence Berkeley National Laboratory"/>
            <person name="Harder C.B."/>
            <person name="Miyauchi S."/>
            <person name="Viragh M."/>
            <person name="Kuo A."/>
            <person name="Thoen E."/>
            <person name="Andreopoulos B."/>
            <person name="Lu D."/>
            <person name="Skrede I."/>
            <person name="Drula E."/>
            <person name="Henrissat B."/>
            <person name="Morin E."/>
            <person name="Kohler A."/>
            <person name="Barry K."/>
            <person name="LaButti K."/>
            <person name="Morin E."/>
            <person name="Salamov A."/>
            <person name="Lipzen A."/>
            <person name="Mereny Z."/>
            <person name="Hegedus B."/>
            <person name="Baldrian P."/>
            <person name="Stursova M."/>
            <person name="Weitz H."/>
            <person name="Taylor A."/>
            <person name="Grigoriev I.V."/>
            <person name="Nagy L.G."/>
            <person name="Martin F."/>
            <person name="Kauserud H."/>
        </authorList>
    </citation>
    <scope>NUCLEOTIDE SEQUENCE</scope>
    <source>
        <strain evidence="1">9144</strain>
    </source>
</reference>
<accession>A0AAD6UNP1</accession>
<dbReference type="AlphaFoldDB" id="A0AAD6UNP1"/>
<evidence type="ECO:0008006" key="3">
    <source>
        <dbReference type="Google" id="ProtNLM"/>
    </source>
</evidence>
<evidence type="ECO:0000313" key="2">
    <source>
        <dbReference type="Proteomes" id="UP001219525"/>
    </source>
</evidence>
<gene>
    <name evidence="1" type="ORF">GGX14DRAFT_579183</name>
</gene>
<protein>
    <recommendedName>
        <fullName evidence="3">F-box domain-containing protein</fullName>
    </recommendedName>
</protein>
<proteinExistence type="predicted"/>
<dbReference type="SUPFAM" id="SSF52047">
    <property type="entry name" value="RNI-like"/>
    <property type="match status" value="1"/>
</dbReference>
<organism evidence="1 2">
    <name type="scientific">Mycena pura</name>
    <dbReference type="NCBI Taxonomy" id="153505"/>
    <lineage>
        <taxon>Eukaryota</taxon>
        <taxon>Fungi</taxon>
        <taxon>Dikarya</taxon>
        <taxon>Basidiomycota</taxon>
        <taxon>Agaricomycotina</taxon>
        <taxon>Agaricomycetes</taxon>
        <taxon>Agaricomycetidae</taxon>
        <taxon>Agaricales</taxon>
        <taxon>Marasmiineae</taxon>
        <taxon>Mycenaceae</taxon>
        <taxon>Mycena</taxon>
    </lineage>
</organism>
<evidence type="ECO:0000313" key="1">
    <source>
        <dbReference type="EMBL" id="KAJ7191213.1"/>
    </source>
</evidence>
<dbReference type="InterPro" id="IPR032675">
    <property type="entry name" value="LRR_dom_sf"/>
</dbReference>
<comment type="caution">
    <text evidence="1">The sequence shown here is derived from an EMBL/GenBank/DDBJ whole genome shotgun (WGS) entry which is preliminary data.</text>
</comment>